<evidence type="ECO:0000259" key="3">
    <source>
        <dbReference type="Pfam" id="PF16331"/>
    </source>
</evidence>
<dbReference type="OrthoDB" id="9768142at2"/>
<feature type="domain" description="YbgF trimerisation" evidence="3">
    <location>
        <begin position="60"/>
        <end position="112"/>
    </location>
</feature>
<feature type="chain" id="PRO_5017309809" evidence="2">
    <location>
        <begin position="22"/>
        <end position="295"/>
    </location>
</feature>
<feature type="signal peptide" evidence="2">
    <location>
        <begin position="1"/>
        <end position="21"/>
    </location>
</feature>
<protein>
    <submittedName>
        <fullName evidence="4">TolA-binding protein</fullName>
    </submittedName>
</protein>
<evidence type="ECO:0000256" key="2">
    <source>
        <dbReference type="SAM" id="SignalP"/>
    </source>
</evidence>
<dbReference type="PROSITE" id="PS51257">
    <property type="entry name" value="PROKAR_LIPOPROTEIN"/>
    <property type="match status" value="1"/>
</dbReference>
<dbReference type="InterPro" id="IPR032519">
    <property type="entry name" value="YbgF_tri"/>
</dbReference>
<reference evidence="5" key="1">
    <citation type="submission" date="2016-09" db="EMBL/GenBank/DDBJ databases">
        <authorList>
            <person name="Varghese N."/>
            <person name="Submissions S."/>
        </authorList>
    </citation>
    <scope>NUCLEOTIDE SEQUENCE [LARGE SCALE GENOMIC DNA]</scope>
    <source>
        <strain evidence="5">ANC 4422</strain>
    </source>
</reference>
<dbReference type="Proteomes" id="UP000242501">
    <property type="component" value="Unassembled WGS sequence"/>
</dbReference>
<dbReference type="EMBL" id="FMYL01000003">
    <property type="protein sequence ID" value="SDB88224.1"/>
    <property type="molecule type" value="Genomic_DNA"/>
</dbReference>
<proteinExistence type="predicted"/>
<evidence type="ECO:0000313" key="5">
    <source>
        <dbReference type="Proteomes" id="UP000242501"/>
    </source>
</evidence>
<dbReference type="Pfam" id="PF16331">
    <property type="entry name" value="TolA_bind_tri"/>
    <property type="match status" value="1"/>
</dbReference>
<dbReference type="AlphaFoldDB" id="A0A1G6H235"/>
<gene>
    <name evidence="4" type="ORF">SAMN05421733_103176</name>
</gene>
<feature type="compositionally biased region" description="Polar residues" evidence="1">
    <location>
        <begin position="147"/>
        <end position="160"/>
    </location>
</feature>
<evidence type="ECO:0000313" key="4">
    <source>
        <dbReference type="EMBL" id="SDB88224.1"/>
    </source>
</evidence>
<keyword evidence="2" id="KW-0732">Signal</keyword>
<accession>A0A1G6H235</accession>
<evidence type="ECO:0000256" key="1">
    <source>
        <dbReference type="SAM" id="MobiDB-lite"/>
    </source>
</evidence>
<dbReference type="InterPro" id="IPR011990">
    <property type="entry name" value="TPR-like_helical_dom_sf"/>
</dbReference>
<dbReference type="RefSeq" id="WP_092747134.1">
    <property type="nucleotide sequence ID" value="NZ_FMYL01000003.1"/>
</dbReference>
<dbReference type="Gene3D" id="1.25.40.10">
    <property type="entry name" value="Tetratricopeptide repeat domain"/>
    <property type="match status" value="1"/>
</dbReference>
<name>A0A1G6H235_9GAMM</name>
<organism evidence="4 5">
    <name type="scientific">Acinetobacter boissieri</name>
    <dbReference type="NCBI Taxonomy" id="1219383"/>
    <lineage>
        <taxon>Bacteria</taxon>
        <taxon>Pseudomonadati</taxon>
        <taxon>Pseudomonadota</taxon>
        <taxon>Gammaproteobacteria</taxon>
        <taxon>Moraxellales</taxon>
        <taxon>Moraxellaceae</taxon>
        <taxon>Acinetobacter</taxon>
    </lineage>
</organism>
<keyword evidence="5" id="KW-1185">Reference proteome</keyword>
<feature type="region of interest" description="Disordered" evidence="1">
    <location>
        <begin position="112"/>
        <end position="169"/>
    </location>
</feature>
<sequence>MQLSKYNYALISLLSCSVSYAAIPIESMSLSQNSTASIAPTTATNNTSTSDNSTVPVNINWQLMQKSEKLEEEVRRLRGTIEEHENTIQQLKKDLDNHYADLDQRLQILQQKVDDQQQQQAQQPSAAPVAPSVPATPKTVVPPTTTNKPASTNKATSIAPETTAETKKTDLTEKEAYTLALEAYKQGGAKKAIAPMQDFIKNYPKSIYIGNAHFWLAEFNLAITPANYVAAKKNYDIVAKQYAESDKASRALYQLYSIAKEVDHNLALATKYKQIILSKYQDSKEAGYFKTTSKS</sequence>
<dbReference type="STRING" id="1219383.SAMN05421733_103176"/>
<dbReference type="Gene3D" id="1.20.5.110">
    <property type="match status" value="1"/>
</dbReference>
<dbReference type="GO" id="GO:0070206">
    <property type="term" value="P:protein trimerization"/>
    <property type="evidence" value="ECO:0007669"/>
    <property type="project" value="InterPro"/>
</dbReference>
<feature type="compositionally biased region" description="Low complexity" evidence="1">
    <location>
        <begin position="116"/>
        <end position="146"/>
    </location>
</feature>